<accession>A0AAV7LIR3</accession>
<reference evidence="1" key="1">
    <citation type="journal article" date="2022" name="bioRxiv">
        <title>Sequencing and chromosome-scale assembly of the giantPleurodeles waltlgenome.</title>
        <authorList>
            <person name="Brown T."/>
            <person name="Elewa A."/>
            <person name="Iarovenko S."/>
            <person name="Subramanian E."/>
            <person name="Araus A.J."/>
            <person name="Petzold A."/>
            <person name="Susuki M."/>
            <person name="Suzuki K.-i.T."/>
            <person name="Hayashi T."/>
            <person name="Toyoda A."/>
            <person name="Oliveira C."/>
            <person name="Osipova E."/>
            <person name="Leigh N.D."/>
            <person name="Simon A."/>
            <person name="Yun M.H."/>
        </authorList>
    </citation>
    <scope>NUCLEOTIDE SEQUENCE</scope>
    <source>
        <strain evidence="1">20211129_DDA</strain>
        <tissue evidence="1">Liver</tissue>
    </source>
</reference>
<keyword evidence="2" id="KW-1185">Reference proteome</keyword>
<dbReference type="Proteomes" id="UP001066276">
    <property type="component" value="Chromosome 11"/>
</dbReference>
<sequence>MAAGRQRLFAGLCSVAEEPETQGWEEGRLSTPTGFTVVVLGRARMPACNRVLTGCFPVRDAGARSRDVRRER</sequence>
<proteinExistence type="predicted"/>
<gene>
    <name evidence="1" type="ORF">NDU88_002419</name>
</gene>
<dbReference type="EMBL" id="JANPWB010000015">
    <property type="protein sequence ID" value="KAJ1089268.1"/>
    <property type="molecule type" value="Genomic_DNA"/>
</dbReference>
<dbReference type="AlphaFoldDB" id="A0AAV7LIR3"/>
<organism evidence="1 2">
    <name type="scientific">Pleurodeles waltl</name>
    <name type="common">Iberian ribbed newt</name>
    <dbReference type="NCBI Taxonomy" id="8319"/>
    <lineage>
        <taxon>Eukaryota</taxon>
        <taxon>Metazoa</taxon>
        <taxon>Chordata</taxon>
        <taxon>Craniata</taxon>
        <taxon>Vertebrata</taxon>
        <taxon>Euteleostomi</taxon>
        <taxon>Amphibia</taxon>
        <taxon>Batrachia</taxon>
        <taxon>Caudata</taxon>
        <taxon>Salamandroidea</taxon>
        <taxon>Salamandridae</taxon>
        <taxon>Pleurodelinae</taxon>
        <taxon>Pleurodeles</taxon>
    </lineage>
</organism>
<protein>
    <submittedName>
        <fullName evidence="1">Uncharacterized protein</fullName>
    </submittedName>
</protein>
<comment type="caution">
    <text evidence="1">The sequence shown here is derived from an EMBL/GenBank/DDBJ whole genome shotgun (WGS) entry which is preliminary data.</text>
</comment>
<evidence type="ECO:0000313" key="1">
    <source>
        <dbReference type="EMBL" id="KAJ1089268.1"/>
    </source>
</evidence>
<name>A0AAV7LIR3_PLEWA</name>
<evidence type="ECO:0000313" key="2">
    <source>
        <dbReference type="Proteomes" id="UP001066276"/>
    </source>
</evidence>